<dbReference type="EMBL" id="CP001674">
    <property type="protein sequence ID" value="ACT49997.1"/>
    <property type="molecule type" value="Genomic_DNA"/>
</dbReference>
<dbReference type="STRING" id="582744.Msip34_0749"/>
<dbReference type="InterPro" id="IPR035924">
    <property type="entry name" value="FlaG-like_sf"/>
</dbReference>
<dbReference type="eggNOG" id="COG1334">
    <property type="taxonomic scope" value="Bacteria"/>
</dbReference>
<keyword evidence="2" id="KW-0282">Flagellum</keyword>
<dbReference type="RefSeq" id="WP_015829579.1">
    <property type="nucleotide sequence ID" value="NC_012969.1"/>
</dbReference>
<gene>
    <name evidence="2" type="ordered locus">Msip34_0749</name>
</gene>
<name>C6XAR5_METGS</name>
<dbReference type="AlphaFoldDB" id="C6XAR5"/>
<reference evidence="3" key="1">
    <citation type="submission" date="2009-07" db="EMBL/GenBank/DDBJ databases">
        <title>Complete sequence of chromosome of Methylovorus sp. SIP3-4.</title>
        <authorList>
            <person name="Lucas S."/>
            <person name="Copeland A."/>
            <person name="Lapidus A."/>
            <person name="Glavina del Rio T."/>
            <person name="Tice H."/>
            <person name="Bruce D."/>
            <person name="Goodwin L."/>
            <person name="Pitluck S."/>
            <person name="Clum A."/>
            <person name="Larimer F."/>
            <person name="Land M."/>
            <person name="Hauser L."/>
            <person name="Kyrpides N."/>
            <person name="Mikhailova N."/>
            <person name="Kayluzhnaya M."/>
            <person name="Chistoserdova L."/>
        </authorList>
    </citation>
    <scope>NUCLEOTIDE SEQUENCE [LARGE SCALE GENOMIC DNA]</scope>
    <source>
        <strain evidence="3">SIP3-4</strain>
    </source>
</reference>
<feature type="region of interest" description="Disordered" evidence="1">
    <location>
        <begin position="14"/>
        <end position="46"/>
    </location>
</feature>
<dbReference type="Proteomes" id="UP000002743">
    <property type="component" value="Chromosome"/>
</dbReference>
<dbReference type="Pfam" id="PF03646">
    <property type="entry name" value="FlaG"/>
    <property type="match status" value="1"/>
</dbReference>
<dbReference type="Gene3D" id="3.30.160.170">
    <property type="entry name" value="FlaG-like"/>
    <property type="match status" value="1"/>
</dbReference>
<dbReference type="SUPFAM" id="SSF160214">
    <property type="entry name" value="FlaG-like"/>
    <property type="match status" value="1"/>
</dbReference>
<dbReference type="HOGENOM" id="CLU_120910_4_4_4"/>
<sequence length="120" mass="12409">MSIANINAYTYGAGSSPQGLGGGRAAATVSAPAQTTAAQNDTNKTASDKDIAAAVKTLNSFISPVAQSVQFSMDQDSGKVVVKVVDTETNKVLRQIPNEEVLAISKTLDKLQGLVIKQTA</sequence>
<accession>C6XAR5</accession>
<feature type="compositionally biased region" description="Polar residues" evidence="1">
    <location>
        <begin position="31"/>
        <end position="45"/>
    </location>
</feature>
<keyword evidence="3" id="KW-1185">Reference proteome</keyword>
<dbReference type="PANTHER" id="PTHR37166:SF1">
    <property type="entry name" value="PROTEIN FLAG"/>
    <property type="match status" value="1"/>
</dbReference>
<proteinExistence type="predicted"/>
<reference evidence="2 3" key="2">
    <citation type="journal article" date="2011" name="J. Bacteriol.">
        <title>Genomes of three methylotrophs from a single niche uncover genetic and metabolic divergence of Methylophilaceae.</title>
        <authorList>
            <person name="Lapidus A."/>
            <person name="Clum A."/>
            <person name="Labutti K."/>
            <person name="Kaluzhnaya M.G."/>
            <person name="Lim S."/>
            <person name="Beck D.A."/>
            <person name="Glavina Del Rio T."/>
            <person name="Nolan M."/>
            <person name="Mavromatis K."/>
            <person name="Huntemann M."/>
            <person name="Lucas S."/>
            <person name="Lidstrom M.E."/>
            <person name="Ivanova N."/>
            <person name="Chistoserdova L."/>
        </authorList>
    </citation>
    <scope>NUCLEOTIDE SEQUENCE [LARGE SCALE GENOMIC DNA]</scope>
    <source>
        <strain evidence="2 3">SIP3-4</strain>
    </source>
</reference>
<dbReference type="InterPro" id="IPR005186">
    <property type="entry name" value="FlaG"/>
</dbReference>
<evidence type="ECO:0000313" key="2">
    <source>
        <dbReference type="EMBL" id="ACT49997.1"/>
    </source>
</evidence>
<organism evidence="2 3">
    <name type="scientific">Methylovorus glucosotrophus (strain SIP3-4)</name>
    <dbReference type="NCBI Taxonomy" id="582744"/>
    <lineage>
        <taxon>Bacteria</taxon>
        <taxon>Pseudomonadati</taxon>
        <taxon>Pseudomonadota</taxon>
        <taxon>Betaproteobacteria</taxon>
        <taxon>Nitrosomonadales</taxon>
        <taxon>Methylophilaceae</taxon>
        <taxon>Methylovorus</taxon>
    </lineage>
</organism>
<evidence type="ECO:0000256" key="1">
    <source>
        <dbReference type="SAM" id="MobiDB-lite"/>
    </source>
</evidence>
<dbReference type="OrthoDB" id="8565152at2"/>
<protein>
    <submittedName>
        <fullName evidence="2">Flagellar protein FlaG protein</fullName>
    </submittedName>
</protein>
<keyword evidence="2" id="KW-0966">Cell projection</keyword>
<dbReference type="KEGG" id="mei:Msip34_0749"/>
<evidence type="ECO:0000313" key="3">
    <source>
        <dbReference type="Proteomes" id="UP000002743"/>
    </source>
</evidence>
<dbReference type="PANTHER" id="PTHR37166">
    <property type="entry name" value="PROTEIN FLAG"/>
    <property type="match status" value="1"/>
</dbReference>
<keyword evidence="2" id="KW-0969">Cilium</keyword>